<reference evidence="1" key="1">
    <citation type="submission" date="2022-06" db="EMBL/GenBank/DDBJ databases">
        <title>Uncovering the hologenomic basis of an extraordinary plant invasion.</title>
        <authorList>
            <person name="Bieker V.C."/>
            <person name="Martin M.D."/>
            <person name="Gilbert T."/>
            <person name="Hodgins K."/>
            <person name="Battlay P."/>
            <person name="Petersen B."/>
            <person name="Wilson J."/>
        </authorList>
    </citation>
    <scope>NUCLEOTIDE SEQUENCE</scope>
    <source>
        <strain evidence="1">AA19_3_7</strain>
        <tissue evidence="1">Leaf</tissue>
    </source>
</reference>
<comment type="caution">
    <text evidence="1">The sequence shown here is derived from an EMBL/GenBank/DDBJ whole genome shotgun (WGS) entry which is preliminary data.</text>
</comment>
<proteinExistence type="predicted"/>
<feature type="non-terminal residue" evidence="1">
    <location>
        <position position="1"/>
    </location>
</feature>
<dbReference type="AlphaFoldDB" id="A0AAD5BV73"/>
<accession>A0AAD5BV73</accession>
<gene>
    <name evidence="1" type="ORF">M8C21_004019</name>
</gene>
<sequence length="101" mass="11816">MLHSQKKEGLPTINMEREMVARAAIRAWYHIRNLRVKLLRLAVKSAKLLKLINFKKPTEFDPCVMKVQDSCLENLHYCFGMRGDLFSQDGYGARWFSILTK</sequence>
<protein>
    <submittedName>
        <fullName evidence="1">Uncharacterized protein</fullName>
    </submittedName>
</protein>
<name>A0AAD5BV73_AMBAR</name>
<dbReference type="EMBL" id="JAMZMK010010851">
    <property type="protein sequence ID" value="KAI7730070.1"/>
    <property type="molecule type" value="Genomic_DNA"/>
</dbReference>
<evidence type="ECO:0000313" key="1">
    <source>
        <dbReference type="EMBL" id="KAI7730070.1"/>
    </source>
</evidence>
<evidence type="ECO:0000313" key="2">
    <source>
        <dbReference type="Proteomes" id="UP001206925"/>
    </source>
</evidence>
<dbReference type="Proteomes" id="UP001206925">
    <property type="component" value="Unassembled WGS sequence"/>
</dbReference>
<keyword evidence="2" id="KW-1185">Reference proteome</keyword>
<organism evidence="1 2">
    <name type="scientific">Ambrosia artemisiifolia</name>
    <name type="common">Common ragweed</name>
    <dbReference type="NCBI Taxonomy" id="4212"/>
    <lineage>
        <taxon>Eukaryota</taxon>
        <taxon>Viridiplantae</taxon>
        <taxon>Streptophyta</taxon>
        <taxon>Embryophyta</taxon>
        <taxon>Tracheophyta</taxon>
        <taxon>Spermatophyta</taxon>
        <taxon>Magnoliopsida</taxon>
        <taxon>eudicotyledons</taxon>
        <taxon>Gunneridae</taxon>
        <taxon>Pentapetalae</taxon>
        <taxon>asterids</taxon>
        <taxon>campanulids</taxon>
        <taxon>Asterales</taxon>
        <taxon>Asteraceae</taxon>
        <taxon>Asteroideae</taxon>
        <taxon>Heliantheae alliance</taxon>
        <taxon>Heliantheae</taxon>
        <taxon>Ambrosia</taxon>
    </lineage>
</organism>